<dbReference type="Proteomes" id="UP000319801">
    <property type="component" value="Unassembled WGS sequence"/>
</dbReference>
<comment type="caution">
    <text evidence="1">The sequence shown here is derived from an EMBL/GenBank/DDBJ whole genome shotgun (WGS) entry which is preliminary data.</text>
</comment>
<protein>
    <recommendedName>
        <fullName evidence="3">UPAR/Ly6 domain-containing protein</fullName>
    </recommendedName>
</protein>
<organism evidence="1 2">
    <name type="scientific">Bagarius yarrelli</name>
    <name type="common">Goonch</name>
    <name type="synonym">Bagrus yarrelli</name>
    <dbReference type="NCBI Taxonomy" id="175774"/>
    <lineage>
        <taxon>Eukaryota</taxon>
        <taxon>Metazoa</taxon>
        <taxon>Chordata</taxon>
        <taxon>Craniata</taxon>
        <taxon>Vertebrata</taxon>
        <taxon>Euteleostomi</taxon>
        <taxon>Actinopterygii</taxon>
        <taxon>Neopterygii</taxon>
        <taxon>Teleostei</taxon>
        <taxon>Ostariophysi</taxon>
        <taxon>Siluriformes</taxon>
        <taxon>Sisoridae</taxon>
        <taxon>Sisorinae</taxon>
        <taxon>Bagarius</taxon>
    </lineage>
</organism>
<evidence type="ECO:0000313" key="2">
    <source>
        <dbReference type="Proteomes" id="UP000319801"/>
    </source>
</evidence>
<dbReference type="EMBL" id="VCAZ01000095">
    <property type="protein sequence ID" value="TSR63312.1"/>
    <property type="molecule type" value="Genomic_DNA"/>
</dbReference>
<proteinExistence type="predicted"/>
<gene>
    <name evidence="1" type="ORF">Baya_11988</name>
</gene>
<name>A0A556V1J9_BAGYA</name>
<keyword evidence="2" id="KW-1185">Reference proteome</keyword>
<dbReference type="AlphaFoldDB" id="A0A556V1J9"/>
<sequence>MKCVLLGIAAVIGFFALAFPNITSFLGFNSQNCLESSECNIITSGTVLGATYIVSRTCCSTDKCNTLQINGASYVHFSLSAVLSAALLACVWGQSVY</sequence>
<evidence type="ECO:0008006" key="3">
    <source>
        <dbReference type="Google" id="ProtNLM"/>
    </source>
</evidence>
<dbReference type="OrthoDB" id="8953894at2759"/>
<accession>A0A556V1J9</accession>
<dbReference type="SUPFAM" id="SSF57302">
    <property type="entry name" value="Snake toxin-like"/>
    <property type="match status" value="1"/>
</dbReference>
<evidence type="ECO:0000313" key="1">
    <source>
        <dbReference type="EMBL" id="TSR63312.1"/>
    </source>
</evidence>
<dbReference type="InterPro" id="IPR045860">
    <property type="entry name" value="Snake_toxin-like_sf"/>
</dbReference>
<reference evidence="1 2" key="1">
    <citation type="journal article" date="2019" name="Genome Biol. Evol.">
        <title>Whole-Genome Sequencing of the Giant Devil Catfish, Bagarius yarrelli.</title>
        <authorList>
            <person name="Jiang W."/>
            <person name="Lv Y."/>
            <person name="Cheng L."/>
            <person name="Yang K."/>
            <person name="Chao B."/>
            <person name="Wang X."/>
            <person name="Li Y."/>
            <person name="Pan X."/>
            <person name="You X."/>
            <person name="Zhang Y."/>
            <person name="Yang J."/>
            <person name="Li J."/>
            <person name="Zhang X."/>
            <person name="Liu S."/>
            <person name="Sun C."/>
            <person name="Yang J."/>
            <person name="Shi Q."/>
        </authorList>
    </citation>
    <scope>NUCLEOTIDE SEQUENCE [LARGE SCALE GENOMIC DNA]</scope>
    <source>
        <strain evidence="1">JWS20170419001</strain>
        <tissue evidence="1">Muscle</tissue>
    </source>
</reference>